<comment type="caution">
    <text evidence="2">The sequence shown here is derived from an EMBL/GenBank/DDBJ whole genome shotgun (WGS) entry which is preliminary data.</text>
</comment>
<evidence type="ECO:0000313" key="3">
    <source>
        <dbReference type="Proteomes" id="UP001501758"/>
    </source>
</evidence>
<dbReference type="RefSeq" id="WP_343912250.1">
    <property type="nucleotide sequence ID" value="NZ_BAAAGE010000002.1"/>
</dbReference>
<keyword evidence="1" id="KW-0472">Membrane</keyword>
<evidence type="ECO:0000313" key="2">
    <source>
        <dbReference type="EMBL" id="GAA0720513.1"/>
    </source>
</evidence>
<reference evidence="3" key="1">
    <citation type="journal article" date="2019" name="Int. J. Syst. Evol. Microbiol.">
        <title>The Global Catalogue of Microorganisms (GCM) 10K type strain sequencing project: providing services to taxonomists for standard genome sequencing and annotation.</title>
        <authorList>
            <consortium name="The Broad Institute Genomics Platform"/>
            <consortium name="The Broad Institute Genome Sequencing Center for Infectious Disease"/>
            <person name="Wu L."/>
            <person name="Ma J."/>
        </authorList>
    </citation>
    <scope>NUCLEOTIDE SEQUENCE [LARGE SCALE GENOMIC DNA]</scope>
    <source>
        <strain evidence="3">JCM 15974</strain>
    </source>
</reference>
<feature type="transmembrane region" description="Helical" evidence="1">
    <location>
        <begin position="68"/>
        <end position="88"/>
    </location>
</feature>
<evidence type="ECO:0000256" key="1">
    <source>
        <dbReference type="SAM" id="Phobius"/>
    </source>
</evidence>
<feature type="transmembrane region" description="Helical" evidence="1">
    <location>
        <begin position="93"/>
        <end position="113"/>
    </location>
</feature>
<keyword evidence="3" id="KW-1185">Reference proteome</keyword>
<feature type="transmembrane region" description="Helical" evidence="1">
    <location>
        <begin position="21"/>
        <end position="41"/>
    </location>
</feature>
<keyword evidence="1" id="KW-1133">Transmembrane helix</keyword>
<proteinExistence type="predicted"/>
<protein>
    <submittedName>
        <fullName evidence="2">Uncharacterized protein</fullName>
    </submittedName>
</protein>
<organism evidence="2 3">
    <name type="scientific">Aquimarina litoralis</name>
    <dbReference type="NCBI Taxonomy" id="584605"/>
    <lineage>
        <taxon>Bacteria</taxon>
        <taxon>Pseudomonadati</taxon>
        <taxon>Bacteroidota</taxon>
        <taxon>Flavobacteriia</taxon>
        <taxon>Flavobacteriales</taxon>
        <taxon>Flavobacteriaceae</taxon>
        <taxon>Aquimarina</taxon>
    </lineage>
</organism>
<sequence length="174" mass="20808">MTESKKEIQPQLLSKRKKSKYLALTNIVVILIATIPFLFYINDIFPDGAIWENSFFTYQSKYYESVNVFVWVLLGKLIPLSLFIVWFFTCKHWWYLVILIPIALYSFQLTFIILEDSEYIDSEHFYYLTPVVIIVLSIVYSIRTKVFDKIHNIDLSELDALKKSNKKSWWNRLR</sequence>
<feature type="transmembrane region" description="Helical" evidence="1">
    <location>
        <begin position="125"/>
        <end position="142"/>
    </location>
</feature>
<accession>A0ABP3U1J6</accession>
<gene>
    <name evidence="2" type="ORF">GCM10009430_20760</name>
</gene>
<name>A0ABP3U1J6_9FLAO</name>
<dbReference type="Proteomes" id="UP001501758">
    <property type="component" value="Unassembled WGS sequence"/>
</dbReference>
<dbReference type="EMBL" id="BAAAGE010000002">
    <property type="protein sequence ID" value="GAA0720513.1"/>
    <property type="molecule type" value="Genomic_DNA"/>
</dbReference>
<keyword evidence="1" id="KW-0812">Transmembrane</keyword>